<accession>A0A0K1Q9R6</accession>
<organism evidence="2 3">
    <name type="scientific">Labilithrix luteola</name>
    <dbReference type="NCBI Taxonomy" id="1391654"/>
    <lineage>
        <taxon>Bacteria</taxon>
        <taxon>Pseudomonadati</taxon>
        <taxon>Myxococcota</taxon>
        <taxon>Polyangia</taxon>
        <taxon>Polyangiales</taxon>
        <taxon>Labilitrichaceae</taxon>
        <taxon>Labilithrix</taxon>
    </lineage>
</organism>
<evidence type="ECO:0000313" key="2">
    <source>
        <dbReference type="EMBL" id="AKV02536.1"/>
    </source>
</evidence>
<reference evidence="2 3" key="1">
    <citation type="submission" date="2015-08" db="EMBL/GenBank/DDBJ databases">
        <authorList>
            <person name="Babu N.S."/>
            <person name="Beckwith C.J."/>
            <person name="Beseler K.G."/>
            <person name="Brison A."/>
            <person name="Carone J.V."/>
            <person name="Caskin T.P."/>
            <person name="Diamond M."/>
            <person name="Durham M.E."/>
            <person name="Foxe J.M."/>
            <person name="Go M."/>
            <person name="Henderson B.A."/>
            <person name="Jones I.B."/>
            <person name="McGettigan J.A."/>
            <person name="Micheletti S.J."/>
            <person name="Nasrallah M.E."/>
            <person name="Ortiz D."/>
            <person name="Piller C.R."/>
            <person name="Privatt S.R."/>
            <person name="Schneider S.L."/>
            <person name="Sharp S."/>
            <person name="Smith T.C."/>
            <person name="Stanton J.D."/>
            <person name="Ullery H.E."/>
            <person name="Wilson R.J."/>
            <person name="Serrano M.G."/>
            <person name="Buck G."/>
            <person name="Lee V."/>
            <person name="Wang Y."/>
            <person name="Carvalho R."/>
            <person name="Voegtly L."/>
            <person name="Shi R."/>
            <person name="Duckworth R."/>
            <person name="Johnson A."/>
            <person name="Loviza R."/>
            <person name="Walstead R."/>
            <person name="Shah Z."/>
            <person name="Kiflezghi M."/>
            <person name="Wade K."/>
            <person name="Ball S.L."/>
            <person name="Bradley K.W."/>
            <person name="Asai D.J."/>
            <person name="Bowman C.A."/>
            <person name="Russell D.A."/>
            <person name="Pope W.H."/>
            <person name="Jacobs-Sera D."/>
            <person name="Hendrix R.W."/>
            <person name="Hatfull G.F."/>
        </authorList>
    </citation>
    <scope>NUCLEOTIDE SEQUENCE [LARGE SCALE GENOMIC DNA]</scope>
    <source>
        <strain evidence="2 3">DSM 27648</strain>
    </source>
</reference>
<dbReference type="Proteomes" id="UP000064967">
    <property type="component" value="Chromosome"/>
</dbReference>
<dbReference type="STRING" id="1391654.AKJ09_09199"/>
<dbReference type="KEGG" id="llu:AKJ09_09199"/>
<dbReference type="AlphaFoldDB" id="A0A0K1Q9R6"/>
<evidence type="ECO:0000256" key="1">
    <source>
        <dbReference type="SAM" id="MobiDB-lite"/>
    </source>
</evidence>
<evidence type="ECO:0000313" key="3">
    <source>
        <dbReference type="Proteomes" id="UP000064967"/>
    </source>
</evidence>
<gene>
    <name evidence="2" type="ORF">AKJ09_09199</name>
</gene>
<name>A0A0K1Q9R6_9BACT</name>
<feature type="compositionally biased region" description="Low complexity" evidence="1">
    <location>
        <begin position="19"/>
        <end position="36"/>
    </location>
</feature>
<keyword evidence="3" id="KW-1185">Reference proteome</keyword>
<protein>
    <submittedName>
        <fullName evidence="2">Uncharacterized protein</fullName>
    </submittedName>
</protein>
<dbReference type="EMBL" id="CP012333">
    <property type="protein sequence ID" value="AKV02536.1"/>
    <property type="molecule type" value="Genomic_DNA"/>
</dbReference>
<feature type="region of interest" description="Disordered" evidence="1">
    <location>
        <begin position="1"/>
        <end position="57"/>
    </location>
</feature>
<proteinExistence type="predicted"/>
<sequence length="57" mass="6250">MARAHGTSLPRRRSRDNTRSGPRPSASRRISRAPPSFGKRPADGILPTVRTISLETP</sequence>